<keyword evidence="2" id="KW-1185">Reference proteome</keyword>
<name>A0ABD3BWT7_9LAMI</name>
<dbReference type="Proteomes" id="UP001632038">
    <property type="component" value="Unassembled WGS sequence"/>
</dbReference>
<dbReference type="AlphaFoldDB" id="A0ABD3BWT7"/>
<reference evidence="2" key="1">
    <citation type="journal article" date="2024" name="IScience">
        <title>Strigolactones Initiate the Formation of Haustorium-like Structures in Castilleja.</title>
        <authorList>
            <person name="Buerger M."/>
            <person name="Peterson D."/>
            <person name="Chory J."/>
        </authorList>
    </citation>
    <scope>NUCLEOTIDE SEQUENCE [LARGE SCALE GENOMIC DNA]</scope>
</reference>
<gene>
    <name evidence="1" type="ORF">CASFOL_034407</name>
</gene>
<accession>A0ABD3BWT7</accession>
<dbReference type="EMBL" id="JAVIJP010000063">
    <property type="protein sequence ID" value="KAL3621747.1"/>
    <property type="molecule type" value="Genomic_DNA"/>
</dbReference>
<comment type="caution">
    <text evidence="1">The sequence shown here is derived from an EMBL/GenBank/DDBJ whole genome shotgun (WGS) entry which is preliminary data.</text>
</comment>
<evidence type="ECO:0000313" key="1">
    <source>
        <dbReference type="EMBL" id="KAL3621747.1"/>
    </source>
</evidence>
<evidence type="ECO:0000313" key="2">
    <source>
        <dbReference type="Proteomes" id="UP001632038"/>
    </source>
</evidence>
<sequence length="119" mass="13769">MMKQQLKAEDSVFKIRCVVRPPKDSDGAVYLSDRHQKQMIAYLAYLSSYSEEERDVGNTLPETAAFFKEIENSEKWMEIQVSGGSIPADIEFFSRISRMSLRSQREIYDLGSLFLCKEK</sequence>
<protein>
    <submittedName>
        <fullName evidence="1">Uncharacterized protein</fullName>
    </submittedName>
</protein>
<organism evidence="1 2">
    <name type="scientific">Castilleja foliolosa</name>
    <dbReference type="NCBI Taxonomy" id="1961234"/>
    <lineage>
        <taxon>Eukaryota</taxon>
        <taxon>Viridiplantae</taxon>
        <taxon>Streptophyta</taxon>
        <taxon>Embryophyta</taxon>
        <taxon>Tracheophyta</taxon>
        <taxon>Spermatophyta</taxon>
        <taxon>Magnoliopsida</taxon>
        <taxon>eudicotyledons</taxon>
        <taxon>Gunneridae</taxon>
        <taxon>Pentapetalae</taxon>
        <taxon>asterids</taxon>
        <taxon>lamiids</taxon>
        <taxon>Lamiales</taxon>
        <taxon>Orobanchaceae</taxon>
        <taxon>Pedicularideae</taxon>
        <taxon>Castillejinae</taxon>
        <taxon>Castilleja</taxon>
    </lineage>
</organism>
<proteinExistence type="predicted"/>